<comment type="catalytic activity">
    <reaction evidence="8">
        <text>2 [3Fe-4S](0)-[protein] + 2 Fe(2+)-[Dph3] + NADH = 2 [4Fe-4S](1+)-[protein] + 2 [Dph3] + NAD(+) + H(+)</text>
        <dbReference type="Rhea" id="RHEA:71239"/>
        <dbReference type="Rhea" id="RHEA-COMP:17997"/>
        <dbReference type="Rhea" id="RHEA-COMP:17998"/>
        <dbReference type="Rhea" id="RHEA-COMP:18001"/>
        <dbReference type="Rhea" id="RHEA-COMP:18002"/>
        <dbReference type="ChEBI" id="CHEBI:15378"/>
        <dbReference type="ChEBI" id="CHEBI:29033"/>
        <dbReference type="ChEBI" id="CHEBI:33723"/>
        <dbReference type="ChEBI" id="CHEBI:47402"/>
        <dbReference type="ChEBI" id="CHEBI:57540"/>
        <dbReference type="ChEBI" id="CHEBI:57945"/>
        <dbReference type="ChEBI" id="CHEBI:83228"/>
    </reaction>
</comment>
<evidence type="ECO:0000256" key="2">
    <source>
        <dbReference type="ARBA" id="ARBA00005156"/>
    </source>
</evidence>
<evidence type="ECO:0000256" key="5">
    <source>
        <dbReference type="ARBA" id="ARBA00024032"/>
    </source>
</evidence>
<dbReference type="GeneID" id="34464825"/>
<dbReference type="VEuPathDB" id="FungiDB:ASPGLDRAFT_62704"/>
<evidence type="ECO:0000256" key="7">
    <source>
        <dbReference type="ARBA" id="ARBA00041070"/>
    </source>
</evidence>
<organism evidence="12 13">
    <name type="scientific">Aspergillus glaucus CBS 516.65</name>
    <dbReference type="NCBI Taxonomy" id="1160497"/>
    <lineage>
        <taxon>Eukaryota</taxon>
        <taxon>Fungi</taxon>
        <taxon>Dikarya</taxon>
        <taxon>Ascomycota</taxon>
        <taxon>Pezizomycotina</taxon>
        <taxon>Eurotiomycetes</taxon>
        <taxon>Eurotiomycetidae</taxon>
        <taxon>Eurotiales</taxon>
        <taxon>Aspergillaceae</taxon>
        <taxon>Aspergillus</taxon>
        <taxon>Aspergillus subgen. Aspergillus</taxon>
    </lineage>
</organism>
<evidence type="ECO:0000259" key="11">
    <source>
        <dbReference type="PROSITE" id="PS51074"/>
    </source>
</evidence>
<dbReference type="InterPro" id="IPR007872">
    <property type="entry name" value="DPH_MB_dom"/>
</dbReference>
<evidence type="ECO:0000313" key="12">
    <source>
        <dbReference type="EMBL" id="OJJ89127.1"/>
    </source>
</evidence>
<dbReference type="AlphaFoldDB" id="A0A1L9VZ47"/>
<evidence type="ECO:0000256" key="3">
    <source>
        <dbReference type="ARBA" id="ARBA00022723"/>
    </source>
</evidence>
<evidence type="ECO:0000256" key="8">
    <source>
        <dbReference type="ARBA" id="ARBA00048125"/>
    </source>
</evidence>
<proteinExistence type="inferred from homology"/>
<protein>
    <recommendedName>
        <fullName evidence="7">Diphthamide biosynthesis protein 3</fullName>
    </recommendedName>
</protein>
<dbReference type="GO" id="GO:0017183">
    <property type="term" value="P:protein histidyl modification to diphthamide"/>
    <property type="evidence" value="ECO:0007669"/>
    <property type="project" value="UniProtKB-UniPathway"/>
</dbReference>
<dbReference type="Proteomes" id="UP000184300">
    <property type="component" value="Unassembled WGS sequence"/>
</dbReference>
<evidence type="ECO:0000256" key="9">
    <source>
        <dbReference type="SAM" id="Coils"/>
    </source>
</evidence>
<evidence type="ECO:0000256" key="6">
    <source>
        <dbReference type="ARBA" id="ARBA00036267"/>
    </source>
</evidence>
<reference evidence="13" key="1">
    <citation type="journal article" date="2017" name="Genome Biol.">
        <title>Comparative genomics reveals high biological diversity and specific adaptations in the industrially and medically important fungal genus Aspergillus.</title>
        <authorList>
            <person name="de Vries R.P."/>
            <person name="Riley R."/>
            <person name="Wiebenga A."/>
            <person name="Aguilar-Osorio G."/>
            <person name="Amillis S."/>
            <person name="Uchima C.A."/>
            <person name="Anderluh G."/>
            <person name="Asadollahi M."/>
            <person name="Askin M."/>
            <person name="Barry K."/>
            <person name="Battaglia E."/>
            <person name="Bayram O."/>
            <person name="Benocci T."/>
            <person name="Braus-Stromeyer S.A."/>
            <person name="Caldana C."/>
            <person name="Canovas D."/>
            <person name="Cerqueira G.C."/>
            <person name="Chen F."/>
            <person name="Chen W."/>
            <person name="Choi C."/>
            <person name="Clum A."/>
            <person name="Dos Santos R.A."/>
            <person name="Damasio A.R."/>
            <person name="Diallinas G."/>
            <person name="Emri T."/>
            <person name="Fekete E."/>
            <person name="Flipphi M."/>
            <person name="Freyberg S."/>
            <person name="Gallo A."/>
            <person name="Gournas C."/>
            <person name="Habgood R."/>
            <person name="Hainaut M."/>
            <person name="Harispe M.L."/>
            <person name="Henrissat B."/>
            <person name="Hilden K.S."/>
            <person name="Hope R."/>
            <person name="Hossain A."/>
            <person name="Karabika E."/>
            <person name="Karaffa L."/>
            <person name="Karanyi Z."/>
            <person name="Krasevec N."/>
            <person name="Kuo A."/>
            <person name="Kusch H."/>
            <person name="LaButti K."/>
            <person name="Lagendijk E.L."/>
            <person name="Lapidus A."/>
            <person name="Levasseur A."/>
            <person name="Lindquist E."/>
            <person name="Lipzen A."/>
            <person name="Logrieco A.F."/>
            <person name="MacCabe A."/>
            <person name="Maekelae M.R."/>
            <person name="Malavazi I."/>
            <person name="Melin P."/>
            <person name="Meyer V."/>
            <person name="Mielnichuk N."/>
            <person name="Miskei M."/>
            <person name="Molnar A.P."/>
            <person name="Mule G."/>
            <person name="Ngan C.Y."/>
            <person name="Orejas M."/>
            <person name="Orosz E."/>
            <person name="Ouedraogo J.P."/>
            <person name="Overkamp K.M."/>
            <person name="Park H.-S."/>
            <person name="Perrone G."/>
            <person name="Piumi F."/>
            <person name="Punt P.J."/>
            <person name="Ram A.F."/>
            <person name="Ramon A."/>
            <person name="Rauscher S."/>
            <person name="Record E."/>
            <person name="Riano-Pachon D.M."/>
            <person name="Robert V."/>
            <person name="Roehrig J."/>
            <person name="Ruller R."/>
            <person name="Salamov A."/>
            <person name="Salih N.S."/>
            <person name="Samson R.A."/>
            <person name="Sandor E."/>
            <person name="Sanguinetti M."/>
            <person name="Schuetze T."/>
            <person name="Sepcic K."/>
            <person name="Shelest E."/>
            <person name="Sherlock G."/>
            <person name="Sophianopoulou V."/>
            <person name="Squina F.M."/>
            <person name="Sun H."/>
            <person name="Susca A."/>
            <person name="Todd R.B."/>
            <person name="Tsang A."/>
            <person name="Unkles S.E."/>
            <person name="van de Wiele N."/>
            <person name="van Rossen-Uffink D."/>
            <person name="Oliveira J.V."/>
            <person name="Vesth T.C."/>
            <person name="Visser J."/>
            <person name="Yu J.-H."/>
            <person name="Zhou M."/>
            <person name="Andersen M.R."/>
            <person name="Archer D.B."/>
            <person name="Baker S.E."/>
            <person name="Benoit I."/>
            <person name="Brakhage A.A."/>
            <person name="Braus G.H."/>
            <person name="Fischer R."/>
            <person name="Frisvad J.C."/>
            <person name="Goldman G.H."/>
            <person name="Houbraken J."/>
            <person name="Oakley B."/>
            <person name="Pocsi I."/>
            <person name="Scazzocchio C."/>
            <person name="Seiboth B."/>
            <person name="vanKuyk P.A."/>
            <person name="Wortman J."/>
            <person name="Dyer P.S."/>
            <person name="Grigoriev I.V."/>
        </authorList>
    </citation>
    <scope>NUCLEOTIDE SEQUENCE [LARGE SCALE GENOMIC DNA]</scope>
    <source>
        <strain evidence="13">CBS 516.65</strain>
    </source>
</reference>
<feature type="coiled-coil region" evidence="9">
    <location>
        <begin position="281"/>
        <end position="345"/>
    </location>
</feature>
<dbReference type="UniPathway" id="UPA00559"/>
<evidence type="ECO:0000256" key="4">
    <source>
        <dbReference type="ARBA" id="ARBA00023004"/>
    </source>
</evidence>
<gene>
    <name evidence="12" type="ORF">ASPGLDRAFT_62704</name>
</gene>
<dbReference type="FunFam" id="3.10.660.10:FF:000001">
    <property type="entry name" value="Diphthamide biosynthesis 3"/>
    <property type="match status" value="1"/>
</dbReference>
<dbReference type="PANTHER" id="PTHR21454">
    <property type="entry name" value="DPH3 HOMOLOG-RELATED"/>
    <property type="match status" value="1"/>
</dbReference>
<comment type="pathway">
    <text evidence="2">Protein modification; peptidyl-diphthamide biosynthesis.</text>
</comment>
<dbReference type="Pfam" id="PF05207">
    <property type="entry name" value="Zn_ribbon_CSL"/>
    <property type="match status" value="1"/>
</dbReference>
<dbReference type="InterPro" id="IPR036671">
    <property type="entry name" value="DPH_MB_sf"/>
</dbReference>
<dbReference type="PROSITE" id="PS51074">
    <property type="entry name" value="DPH_MB"/>
    <property type="match status" value="1"/>
</dbReference>
<dbReference type="OrthoDB" id="66964at2759"/>
<keyword evidence="4" id="KW-0408">Iron</keyword>
<keyword evidence="9" id="KW-0175">Coiled coil</keyword>
<dbReference type="SUPFAM" id="SSF144217">
    <property type="entry name" value="CSL zinc finger"/>
    <property type="match status" value="1"/>
</dbReference>
<dbReference type="STRING" id="1160497.A0A1L9VZ47"/>
<comment type="catalytic activity">
    <reaction evidence="6">
        <text>[3Fe-4S](1+)-[protein] + Fe(2+)-[Dph3] = [3Fe-4S](0)-[protein] + Fe(3+)-[Dph3]</text>
        <dbReference type="Rhea" id="RHEA:71235"/>
        <dbReference type="Rhea" id="RHEA-COMP:17996"/>
        <dbReference type="Rhea" id="RHEA-COMP:17997"/>
        <dbReference type="Rhea" id="RHEA-COMP:18002"/>
        <dbReference type="Rhea" id="RHEA-COMP:18003"/>
        <dbReference type="ChEBI" id="CHEBI:29033"/>
        <dbReference type="ChEBI" id="CHEBI:29034"/>
        <dbReference type="ChEBI" id="CHEBI:33751"/>
        <dbReference type="ChEBI" id="CHEBI:47402"/>
        <dbReference type="ChEBI" id="CHEBI:83228"/>
    </reaction>
</comment>
<feature type="region of interest" description="Disordered" evidence="10">
    <location>
        <begin position="156"/>
        <end position="181"/>
    </location>
</feature>
<dbReference type="PANTHER" id="PTHR21454:SF31">
    <property type="entry name" value="DIPHTHAMIDE BIOSYNTHESIS PROTEIN 3"/>
    <property type="match status" value="1"/>
</dbReference>
<keyword evidence="13" id="KW-1185">Reference proteome</keyword>
<sequence>MIPPCDPTILESNTQFKKLYQQLTTTVLNPDGSTRANDVQPARQEVLEDLKNCRVRHARRQIEKQTLRRLAFDPESGLSDEYRDIVAIIVLYLETSRGQIGKDIDDPGNGIESSEVSSLLAPDIEAFYANIPALIPSFSSALTSAVDDLRAITDTDSATAESKEPPRTPRVRTRQVTTKSAQPALLKPRLGERLQQLRQVQLSELPTARKQMAATAAEVLATRAQVLERTVVLLERAKHGALSRATKAKAEHLATVAQGIEGKLGVMKLDIGSTIYTPETISSLARYKKHLQATRERLEERRELAIEELNGESGSGPLGDIARQYASVIKEMDAVEMEIKSLEKIKMADDESLSIYDEIEIEDMTFDPNLQIYHYPCPCGDRFEICIDDLRDGEEIAVCPSCSLMIRVIFDEVGFFSPQG</sequence>
<evidence type="ECO:0000256" key="10">
    <source>
        <dbReference type="SAM" id="MobiDB-lite"/>
    </source>
</evidence>
<comment type="similarity">
    <text evidence="5">Belongs to the DPH3 family.</text>
</comment>
<dbReference type="EMBL" id="KV878888">
    <property type="protein sequence ID" value="OJJ89127.1"/>
    <property type="molecule type" value="Genomic_DNA"/>
</dbReference>
<keyword evidence="3" id="KW-0479">Metal-binding</keyword>
<evidence type="ECO:0000313" key="13">
    <source>
        <dbReference type="Proteomes" id="UP000184300"/>
    </source>
</evidence>
<dbReference type="RefSeq" id="XP_022405789.1">
    <property type="nucleotide sequence ID" value="XM_022548565.1"/>
</dbReference>
<dbReference type="Gene3D" id="3.10.660.10">
    <property type="entry name" value="DPH Zinc finger"/>
    <property type="match status" value="1"/>
</dbReference>
<dbReference type="GO" id="GO:0046872">
    <property type="term" value="F:metal ion binding"/>
    <property type="evidence" value="ECO:0007669"/>
    <property type="project" value="UniProtKB-KW"/>
</dbReference>
<feature type="domain" description="DPH-type MB" evidence="11">
    <location>
        <begin position="355"/>
        <end position="411"/>
    </location>
</feature>
<dbReference type="InterPro" id="IPR044248">
    <property type="entry name" value="DPH3/4-like"/>
</dbReference>
<accession>A0A1L9VZ47</accession>
<comment type="cofactor">
    <cofactor evidence="1">
        <name>Fe(2+)</name>
        <dbReference type="ChEBI" id="CHEBI:29033"/>
    </cofactor>
</comment>
<name>A0A1L9VZ47_ASPGL</name>
<evidence type="ECO:0000256" key="1">
    <source>
        <dbReference type="ARBA" id="ARBA00001954"/>
    </source>
</evidence>